<feature type="region of interest" description="Disordered" evidence="1">
    <location>
        <begin position="213"/>
        <end position="257"/>
    </location>
</feature>
<dbReference type="InterPro" id="IPR024774">
    <property type="entry name" value="PH_dom-Mcp5-type"/>
</dbReference>
<dbReference type="PANTHER" id="PTHR28190">
    <property type="entry name" value="NUCLEAR MIGRATION PROTEIN NUM1"/>
    <property type="match status" value="1"/>
</dbReference>
<dbReference type="GO" id="GO:0005739">
    <property type="term" value="C:mitochondrion"/>
    <property type="evidence" value="ECO:0007669"/>
    <property type="project" value="TreeGrafter"/>
</dbReference>
<feature type="compositionally biased region" description="Low complexity" evidence="1">
    <location>
        <begin position="219"/>
        <end position="230"/>
    </location>
</feature>
<dbReference type="AlphaFoldDB" id="A0A0C3DCD7"/>
<gene>
    <name evidence="3" type="ORF">SCLCIDRAFT_31661</name>
</gene>
<feature type="region of interest" description="Disordered" evidence="1">
    <location>
        <begin position="102"/>
        <end position="122"/>
    </location>
</feature>
<evidence type="ECO:0000313" key="4">
    <source>
        <dbReference type="Proteomes" id="UP000053989"/>
    </source>
</evidence>
<evidence type="ECO:0000259" key="2">
    <source>
        <dbReference type="Pfam" id="PF12814"/>
    </source>
</evidence>
<reference evidence="3 4" key="1">
    <citation type="submission" date="2014-04" db="EMBL/GenBank/DDBJ databases">
        <authorList>
            <consortium name="DOE Joint Genome Institute"/>
            <person name="Kuo A."/>
            <person name="Kohler A."/>
            <person name="Nagy L.G."/>
            <person name="Floudas D."/>
            <person name="Copeland A."/>
            <person name="Barry K.W."/>
            <person name="Cichocki N."/>
            <person name="Veneault-Fourrey C."/>
            <person name="LaButti K."/>
            <person name="Lindquist E.A."/>
            <person name="Lipzen A."/>
            <person name="Lundell T."/>
            <person name="Morin E."/>
            <person name="Murat C."/>
            <person name="Sun H."/>
            <person name="Tunlid A."/>
            <person name="Henrissat B."/>
            <person name="Grigoriev I.V."/>
            <person name="Hibbett D.S."/>
            <person name="Martin F."/>
            <person name="Nordberg H.P."/>
            <person name="Cantor M.N."/>
            <person name="Hua S.X."/>
        </authorList>
    </citation>
    <scope>NUCLEOTIDE SEQUENCE [LARGE SCALE GENOMIC DNA]</scope>
    <source>
        <strain evidence="3 4">Foug A</strain>
    </source>
</reference>
<proteinExistence type="predicted"/>
<accession>A0A0C3DCD7</accession>
<dbReference type="STRING" id="1036808.A0A0C3DCD7"/>
<keyword evidence="4" id="KW-1185">Reference proteome</keyword>
<evidence type="ECO:0000256" key="1">
    <source>
        <dbReference type="SAM" id="MobiDB-lite"/>
    </source>
</evidence>
<dbReference type="EMBL" id="KN822172">
    <property type="protein sequence ID" value="KIM53741.1"/>
    <property type="molecule type" value="Genomic_DNA"/>
</dbReference>
<protein>
    <recommendedName>
        <fullName evidence="2">Pleckstrin homology domain-containing protein</fullName>
    </recommendedName>
</protein>
<dbReference type="HOGENOM" id="CLU_619887_0_0_1"/>
<name>A0A0C3DCD7_9AGAM</name>
<dbReference type="GO" id="GO:0015631">
    <property type="term" value="F:tubulin binding"/>
    <property type="evidence" value="ECO:0007669"/>
    <property type="project" value="TreeGrafter"/>
</dbReference>
<dbReference type="OrthoDB" id="2149224at2759"/>
<dbReference type="Pfam" id="PF12814">
    <property type="entry name" value="Mcp5_PH"/>
    <property type="match status" value="1"/>
</dbReference>
<dbReference type="GO" id="GO:0005938">
    <property type="term" value="C:cell cortex"/>
    <property type="evidence" value="ECO:0007669"/>
    <property type="project" value="InterPro"/>
</dbReference>
<dbReference type="InParanoid" id="A0A0C3DCD7"/>
<dbReference type="PANTHER" id="PTHR28190:SF1">
    <property type="entry name" value="NUCLEAR MIGRATION PROTEIN NUM1"/>
    <property type="match status" value="1"/>
</dbReference>
<feature type="compositionally biased region" description="Polar residues" evidence="1">
    <location>
        <begin position="231"/>
        <end position="240"/>
    </location>
</feature>
<dbReference type="Proteomes" id="UP000053989">
    <property type="component" value="Unassembled WGS sequence"/>
</dbReference>
<feature type="domain" description="Pleckstrin homology" evidence="2">
    <location>
        <begin position="129"/>
        <end position="184"/>
    </location>
</feature>
<dbReference type="GO" id="GO:0000226">
    <property type="term" value="P:microtubule cytoskeleton organization"/>
    <property type="evidence" value="ECO:0007669"/>
    <property type="project" value="TreeGrafter"/>
</dbReference>
<evidence type="ECO:0000313" key="3">
    <source>
        <dbReference type="EMBL" id="KIM53741.1"/>
    </source>
</evidence>
<organism evidence="3 4">
    <name type="scientific">Scleroderma citrinum Foug A</name>
    <dbReference type="NCBI Taxonomy" id="1036808"/>
    <lineage>
        <taxon>Eukaryota</taxon>
        <taxon>Fungi</taxon>
        <taxon>Dikarya</taxon>
        <taxon>Basidiomycota</taxon>
        <taxon>Agaricomycotina</taxon>
        <taxon>Agaricomycetes</taxon>
        <taxon>Agaricomycetidae</taxon>
        <taxon>Boletales</taxon>
        <taxon>Sclerodermatineae</taxon>
        <taxon>Sclerodermataceae</taxon>
        <taxon>Scleroderma</taxon>
    </lineage>
</organism>
<reference evidence="4" key="2">
    <citation type="submission" date="2015-01" db="EMBL/GenBank/DDBJ databases">
        <title>Evolutionary Origins and Diversification of the Mycorrhizal Mutualists.</title>
        <authorList>
            <consortium name="DOE Joint Genome Institute"/>
            <consortium name="Mycorrhizal Genomics Consortium"/>
            <person name="Kohler A."/>
            <person name="Kuo A."/>
            <person name="Nagy L.G."/>
            <person name="Floudas D."/>
            <person name="Copeland A."/>
            <person name="Barry K.W."/>
            <person name="Cichocki N."/>
            <person name="Veneault-Fourrey C."/>
            <person name="LaButti K."/>
            <person name="Lindquist E.A."/>
            <person name="Lipzen A."/>
            <person name="Lundell T."/>
            <person name="Morin E."/>
            <person name="Murat C."/>
            <person name="Riley R."/>
            <person name="Ohm R."/>
            <person name="Sun H."/>
            <person name="Tunlid A."/>
            <person name="Henrissat B."/>
            <person name="Grigoriev I.V."/>
            <person name="Hibbett D.S."/>
            <person name="Martin F."/>
        </authorList>
    </citation>
    <scope>NUCLEOTIDE SEQUENCE [LARGE SCALE GENOMIC DNA]</scope>
    <source>
        <strain evidence="4">Foug A</strain>
    </source>
</reference>
<feature type="compositionally biased region" description="Polar residues" evidence="1">
    <location>
        <begin position="102"/>
        <end position="119"/>
    </location>
</feature>
<dbReference type="GO" id="GO:0005543">
    <property type="term" value="F:phospholipid binding"/>
    <property type="evidence" value="ECO:0007669"/>
    <property type="project" value="InterPro"/>
</dbReference>
<sequence>MSSSAPSCPQCPQVASLVPSPIQYIAPCSLSPTSPLLVMNEERCISAAFGEEVKIVEVMKTVEVIEEVEVVKEDKVIKYIERPRPEVKEMCIQTDELVHTTPPRTSVPISVTPSGQAEHSPSHPLPYRVAYIEGICAVLDPNPMPPGLYQYSIVISTSHREMKITALTREQHEIWLNAFKYLLSHPNPTLGAPGKAPGLSSPVFHATEFTHDDHRHLDSSPQSQCSGRSSHNGGAFSTTPKGKRSRSQLSVRGSVGKRSGMPAAEYLDLDFELHGESKSDKGYEGLENGSNKAYASVHMFNTLDALLQVYKVSILVFFIMLRTSVRYPLACDSKSRICICFDALGVSVRIRRVCKASKAIRLIYIVFCTSDSQCCSACSVHSPVDGNDFISINSTRMTTMTAQLPQHDDGAQISNTIPTHALNECTHRGYFICYLFVNLDPL</sequence>
<dbReference type="InterPro" id="IPR053005">
    <property type="entry name" value="Nuclear_Pos-Cytoskel_Interact"/>
</dbReference>
<dbReference type="GO" id="GO:0032065">
    <property type="term" value="P:maintenance of protein location in cell cortex"/>
    <property type="evidence" value="ECO:0007669"/>
    <property type="project" value="InterPro"/>
</dbReference>